<sequence>MRSPFTGLVQAEEEANKICDESEQFKTARVDLKELLRVISSSSGVDILDRYFRDRPQLLKDKKITFEALFTLFPPGKLIIAKPFMNTEQVFFVMKNIPSSIDDEVFEVICYTLDWDGENFLRVPYEMRIEFFDNTKDIAELPFYPLEYYTSEGGIEALRRRLQNRGVRWRELCTASRGKQMFTYKGPAYSQRNAGIFRPNIPGSAPSDSDSGMFNGRSSLGDFDVQGTVIIDFRSYYSYQTDSAPLLGEMRRWTGMPVSDCTACRSDPWRKKTYRFDWDRITPRRKLTNEQALCCPPRVLGYSMEKKKWMQLHVDNVKDWSLSSKNNVFEKDLQLDQNYKDLIQKSVKSHETTKEQNRGIDDFAEGKGKGLVILLYGAPGVGKTLTAESVATLARKPLFPVGVSDIGIDGQNVETHLQRVFDLAGLWEAVLLFDEADVFLEARGEGISDLRRNTMVSDLLRVLEYYEGILILTTNRLRSFDIAVQSRIHLAIKYVLKVIWTLSWNPNISVLLLHKPQNSRRNWFRST</sequence>
<dbReference type="GO" id="GO:0005524">
    <property type="term" value="F:ATP binding"/>
    <property type="evidence" value="ECO:0007669"/>
    <property type="project" value="InterPro"/>
</dbReference>
<dbReference type="InterPro" id="IPR003959">
    <property type="entry name" value="ATPase_AAA_core"/>
</dbReference>
<dbReference type="Pfam" id="PF00004">
    <property type="entry name" value="AAA"/>
    <property type="match status" value="1"/>
</dbReference>
<dbReference type="SMART" id="SM00382">
    <property type="entry name" value="AAA"/>
    <property type="match status" value="1"/>
</dbReference>
<feature type="domain" description="AAA+ ATPase" evidence="1">
    <location>
        <begin position="369"/>
        <end position="496"/>
    </location>
</feature>
<dbReference type="Pfam" id="PF22942">
    <property type="entry name" value="DUF7025"/>
    <property type="match status" value="1"/>
</dbReference>
<dbReference type="Gene3D" id="3.40.50.300">
    <property type="entry name" value="P-loop containing nucleotide triphosphate hydrolases"/>
    <property type="match status" value="1"/>
</dbReference>
<dbReference type="PANTHER" id="PTHR46411">
    <property type="entry name" value="FAMILY ATPASE, PUTATIVE-RELATED"/>
    <property type="match status" value="1"/>
</dbReference>
<reference evidence="2" key="1">
    <citation type="journal article" date="2020" name="Stud. Mycol.">
        <title>101 Dothideomycetes genomes: a test case for predicting lifestyles and emergence of pathogens.</title>
        <authorList>
            <person name="Haridas S."/>
            <person name="Albert R."/>
            <person name="Binder M."/>
            <person name="Bloem J."/>
            <person name="Labutti K."/>
            <person name="Salamov A."/>
            <person name="Andreopoulos B."/>
            <person name="Baker S."/>
            <person name="Barry K."/>
            <person name="Bills G."/>
            <person name="Bluhm B."/>
            <person name="Cannon C."/>
            <person name="Castanera R."/>
            <person name="Culley D."/>
            <person name="Daum C."/>
            <person name="Ezra D."/>
            <person name="Gonzalez J."/>
            <person name="Henrissat B."/>
            <person name="Kuo A."/>
            <person name="Liang C."/>
            <person name="Lipzen A."/>
            <person name="Lutzoni F."/>
            <person name="Magnuson J."/>
            <person name="Mondo S."/>
            <person name="Nolan M."/>
            <person name="Ohm R."/>
            <person name="Pangilinan J."/>
            <person name="Park H.-J."/>
            <person name="Ramirez L."/>
            <person name="Alfaro M."/>
            <person name="Sun H."/>
            <person name="Tritt A."/>
            <person name="Yoshinaga Y."/>
            <person name="Zwiers L.-H."/>
            <person name="Turgeon B."/>
            <person name="Goodwin S."/>
            <person name="Spatafora J."/>
            <person name="Crous P."/>
            <person name="Grigoriev I."/>
        </authorList>
    </citation>
    <scope>NUCLEOTIDE SEQUENCE</scope>
    <source>
        <strain evidence="2">Tuck. ex Michener</strain>
    </source>
</reference>
<dbReference type="Proteomes" id="UP000800092">
    <property type="component" value="Unassembled WGS sequence"/>
</dbReference>
<dbReference type="GO" id="GO:0016887">
    <property type="term" value="F:ATP hydrolysis activity"/>
    <property type="evidence" value="ECO:0007669"/>
    <property type="project" value="InterPro"/>
</dbReference>
<evidence type="ECO:0000313" key="3">
    <source>
        <dbReference type="Proteomes" id="UP000800092"/>
    </source>
</evidence>
<organism evidence="2 3">
    <name type="scientific">Viridothelium virens</name>
    <name type="common">Speckled blister lichen</name>
    <name type="synonym">Trypethelium virens</name>
    <dbReference type="NCBI Taxonomy" id="1048519"/>
    <lineage>
        <taxon>Eukaryota</taxon>
        <taxon>Fungi</taxon>
        <taxon>Dikarya</taxon>
        <taxon>Ascomycota</taxon>
        <taxon>Pezizomycotina</taxon>
        <taxon>Dothideomycetes</taxon>
        <taxon>Dothideomycetes incertae sedis</taxon>
        <taxon>Trypetheliales</taxon>
        <taxon>Trypetheliaceae</taxon>
        <taxon>Viridothelium</taxon>
    </lineage>
</organism>
<dbReference type="InterPro" id="IPR027417">
    <property type="entry name" value="P-loop_NTPase"/>
</dbReference>
<proteinExistence type="predicted"/>
<dbReference type="PANTHER" id="PTHR46411:SF3">
    <property type="entry name" value="AAA+ ATPASE DOMAIN-CONTAINING PROTEIN"/>
    <property type="match status" value="1"/>
</dbReference>
<dbReference type="OrthoDB" id="10042665at2759"/>
<dbReference type="CDD" id="cd19481">
    <property type="entry name" value="RecA-like_protease"/>
    <property type="match status" value="1"/>
</dbReference>
<dbReference type="SUPFAM" id="SSF52540">
    <property type="entry name" value="P-loop containing nucleoside triphosphate hydrolases"/>
    <property type="match status" value="1"/>
</dbReference>
<name>A0A6A6HFL0_VIRVR</name>
<keyword evidence="3" id="KW-1185">Reference proteome</keyword>
<dbReference type="InterPro" id="IPR054289">
    <property type="entry name" value="DUF7025"/>
</dbReference>
<accession>A0A6A6HFL0</accession>
<dbReference type="EMBL" id="ML991784">
    <property type="protein sequence ID" value="KAF2236692.1"/>
    <property type="molecule type" value="Genomic_DNA"/>
</dbReference>
<gene>
    <name evidence="2" type="ORF">EV356DRAFT_482047</name>
</gene>
<protein>
    <submittedName>
        <fullName evidence="2">P-loop containing nucleoside triphosphate hydrolase protein</fullName>
    </submittedName>
</protein>
<keyword evidence="2" id="KW-0378">Hydrolase</keyword>
<evidence type="ECO:0000259" key="1">
    <source>
        <dbReference type="SMART" id="SM00382"/>
    </source>
</evidence>
<dbReference type="AlphaFoldDB" id="A0A6A6HFL0"/>
<dbReference type="InterPro" id="IPR003593">
    <property type="entry name" value="AAA+_ATPase"/>
</dbReference>
<evidence type="ECO:0000313" key="2">
    <source>
        <dbReference type="EMBL" id="KAF2236692.1"/>
    </source>
</evidence>